<proteinExistence type="predicted"/>
<evidence type="ECO:0000313" key="2">
    <source>
        <dbReference type="Proteomes" id="UP000505355"/>
    </source>
</evidence>
<gene>
    <name evidence="1" type="ORF">HQ865_24945</name>
</gene>
<dbReference type="KEGG" id="mmab:HQ865_24945"/>
<evidence type="ECO:0000313" key="1">
    <source>
        <dbReference type="EMBL" id="QKJ32865.1"/>
    </source>
</evidence>
<reference evidence="1 2" key="1">
    <citation type="submission" date="2020-05" db="EMBL/GenBank/DDBJ databases">
        <title>Mucilaginibacter mali sp. nov.</title>
        <authorList>
            <person name="Kim H.S."/>
            <person name="Lee K.C."/>
            <person name="Suh M.K."/>
            <person name="Kim J.-S."/>
            <person name="Han K.-I."/>
            <person name="Eom M.K."/>
            <person name="Shin Y.K."/>
            <person name="Lee J.-S."/>
        </authorList>
    </citation>
    <scope>NUCLEOTIDE SEQUENCE [LARGE SCALE GENOMIC DNA]</scope>
    <source>
        <strain evidence="1 2">G2-14</strain>
    </source>
</reference>
<sequence>MNFLEILRHQITNLPIEQPDGLSFKQTITHKIREFGEIVDSSEDLSEPVNGMTLNPEIFKKRNKILREGILDTIEIYYTGNLHGAYNRLAKFMKDANTDGYLNKEMFAQVDSSFFRIRKHNGNFPLTRPELFHIPFDLRGKVATQRYSIPGLPSLYISNSIYTAWEEMRRPDFNEIQAIKLSNNRPLQLLNLRSDIYSRNAHVTDNVSYNWDPLYAVMIWPLIAACSVKVKNTLDTFKPEYIIPQLLLQWINKSKVDGILYSSTHIDLSKSKHAGAFYNIVLPSNRLS</sequence>
<organism evidence="1 2">
    <name type="scientific">Mucilaginibacter mali</name>
    <dbReference type="NCBI Taxonomy" id="2740462"/>
    <lineage>
        <taxon>Bacteria</taxon>
        <taxon>Pseudomonadati</taxon>
        <taxon>Bacteroidota</taxon>
        <taxon>Sphingobacteriia</taxon>
        <taxon>Sphingobacteriales</taxon>
        <taxon>Sphingobacteriaceae</taxon>
        <taxon>Mucilaginibacter</taxon>
    </lineage>
</organism>
<name>A0A7D4QD60_9SPHI</name>
<dbReference type="RefSeq" id="WP_173417510.1">
    <property type="nucleotide sequence ID" value="NZ_CP054139.1"/>
</dbReference>
<keyword evidence="2" id="KW-1185">Reference proteome</keyword>
<dbReference type="AlphaFoldDB" id="A0A7D4QD60"/>
<protein>
    <submittedName>
        <fullName evidence="1">RES domain-containing protein</fullName>
    </submittedName>
</protein>
<dbReference type="Proteomes" id="UP000505355">
    <property type="component" value="Chromosome"/>
</dbReference>
<dbReference type="EMBL" id="CP054139">
    <property type="protein sequence ID" value="QKJ32865.1"/>
    <property type="molecule type" value="Genomic_DNA"/>
</dbReference>
<accession>A0A7D4QD60</accession>